<keyword evidence="11" id="KW-0995">Kinetochore</keyword>
<evidence type="ECO:0000256" key="10">
    <source>
        <dbReference type="ARBA" id="ARBA00022776"/>
    </source>
</evidence>
<keyword evidence="9" id="KW-0493">Microtubule</keyword>
<feature type="region of interest" description="Disordered" evidence="16">
    <location>
        <begin position="383"/>
        <end position="406"/>
    </location>
</feature>
<evidence type="ECO:0000313" key="17">
    <source>
        <dbReference type="EMBL" id="WWD06483.1"/>
    </source>
</evidence>
<evidence type="ECO:0000256" key="2">
    <source>
        <dbReference type="ARBA" id="ARBA00004186"/>
    </source>
</evidence>
<dbReference type="GO" id="GO:0072686">
    <property type="term" value="C:mitotic spindle"/>
    <property type="evidence" value="ECO:0007669"/>
    <property type="project" value="InterPro"/>
</dbReference>
<dbReference type="InterPro" id="IPR013964">
    <property type="entry name" value="DASH_Ask1"/>
</dbReference>
<proteinExistence type="inferred from homology"/>
<feature type="region of interest" description="Disordered" evidence="16">
    <location>
        <begin position="120"/>
        <end position="168"/>
    </location>
</feature>
<evidence type="ECO:0000256" key="1">
    <source>
        <dbReference type="ARBA" id="ARBA00004123"/>
    </source>
</evidence>
<feature type="compositionally biased region" description="Acidic residues" evidence="16">
    <location>
        <begin position="325"/>
        <end position="334"/>
    </location>
</feature>
<keyword evidence="10" id="KW-0498">Mitosis</keyword>
<name>A0AAX4KL25_9TREE</name>
<dbReference type="Proteomes" id="UP001358614">
    <property type="component" value="Chromosome 1"/>
</dbReference>
<feature type="region of interest" description="Disordered" evidence="16">
    <location>
        <begin position="640"/>
        <end position="670"/>
    </location>
</feature>
<dbReference type="KEGG" id="ker:91103374"/>
<evidence type="ECO:0000256" key="7">
    <source>
        <dbReference type="ARBA" id="ARBA00022490"/>
    </source>
</evidence>
<gene>
    <name evidence="17" type="ORF">V865_004573</name>
</gene>
<feature type="region of interest" description="Disordered" evidence="16">
    <location>
        <begin position="423"/>
        <end position="494"/>
    </location>
</feature>
<feature type="compositionally biased region" description="Low complexity" evidence="16">
    <location>
        <begin position="196"/>
        <end position="207"/>
    </location>
</feature>
<dbReference type="PANTHER" id="PTHR28200:SF1">
    <property type="entry name" value="DASH COMPLEX SUBUNIT ASK1"/>
    <property type="match status" value="1"/>
</dbReference>
<dbReference type="EMBL" id="CP144089">
    <property type="protein sequence ID" value="WWD06483.1"/>
    <property type="molecule type" value="Genomic_DNA"/>
</dbReference>
<sequence>MSGPNPLLSPPFYVIPGIDPNAPISAQTEQIDQLNTLLLQEIDANFAKFHQIVTSRILPEIKRFAIADEPTREAAQFWRSFFEAASSIRTTGLEEPSIPSQQDISAQYEDQTMTLRRNHDDSSIVSHNDQSGSSFIFDPPATSSTPLPNTAHKGKSKINESWEDSMESPFDRLDRKLRDELKISSGNFINDQSGFSSSDLPTPSLPSGYSLPHLGSTSTSNTSNSASLPSINWNQSQEDEEEGYSTGTVDPQDIQRSQHTFNPSRPNSFTPKANKIASASTSNNPFGPNFNGIVDMRSTPLNAKSLSKSKETKKPPKQSILPGIDDVESSDEELPFGMSPPVTMKFSLPPKARAIFDMSRTPGKKPISSQTQRNTVDAYGTSTTTNVQSQNQNQNRDQSAITGDGEKQAKYMIDDLLEEMGSELSPRLDTPEGLGRYSIMPGELQPGEGRLLFSGQSQQQQQPQPVLQEEEEDDQTYHPTAGAGAGASQQGRMRLNRRSTGANTSYGSDMVDLPVGQVYSAEDSFDNEDSFASDLNDDDDGVYSQPTVTATGSIAHTHTGTGTISSVPYSTHEHILADDSYLSSEGDLTTTSEAGVIFGKQPNYLPQAHQHRQSTLAGVGPLQGQGPRRSQFELMKMEDMDTYHGGRLEDAAGHDVANSPTNALARGRGG</sequence>
<feature type="compositionally biased region" description="Low complexity" evidence="16">
    <location>
        <begin position="216"/>
        <end position="227"/>
    </location>
</feature>
<keyword evidence="7" id="KW-0963">Cytoplasm</keyword>
<dbReference type="Pfam" id="PF08655">
    <property type="entry name" value="DASH_Ask1"/>
    <property type="match status" value="1"/>
</dbReference>
<evidence type="ECO:0000256" key="5">
    <source>
        <dbReference type="ARBA" id="ARBA00014520"/>
    </source>
</evidence>
<evidence type="ECO:0000256" key="4">
    <source>
        <dbReference type="ARBA" id="ARBA00010731"/>
    </source>
</evidence>
<evidence type="ECO:0000256" key="9">
    <source>
        <dbReference type="ARBA" id="ARBA00022701"/>
    </source>
</evidence>
<comment type="similarity">
    <text evidence="4">Belongs to the DASH complex ASK1 family.</text>
</comment>
<evidence type="ECO:0000256" key="12">
    <source>
        <dbReference type="ARBA" id="ARBA00023212"/>
    </source>
</evidence>
<dbReference type="GO" id="GO:0044732">
    <property type="term" value="C:mitotic spindle pole body"/>
    <property type="evidence" value="ECO:0007669"/>
    <property type="project" value="TreeGrafter"/>
</dbReference>
<keyword evidence="12" id="KW-0206">Cytoskeleton</keyword>
<keyword evidence="8" id="KW-0132">Cell division</keyword>
<keyword evidence="15" id="KW-0137">Centromere</keyword>
<dbReference type="GO" id="GO:0051301">
    <property type="term" value="P:cell division"/>
    <property type="evidence" value="ECO:0007669"/>
    <property type="project" value="UniProtKB-KW"/>
</dbReference>
<dbReference type="PANTHER" id="PTHR28200">
    <property type="entry name" value="DASH COMPLEX SUBUNIT ASK1"/>
    <property type="match status" value="1"/>
</dbReference>
<dbReference type="GeneID" id="91103374"/>
<evidence type="ECO:0000256" key="14">
    <source>
        <dbReference type="ARBA" id="ARBA00023306"/>
    </source>
</evidence>
<evidence type="ECO:0000256" key="8">
    <source>
        <dbReference type="ARBA" id="ARBA00022618"/>
    </source>
</evidence>
<evidence type="ECO:0000313" key="18">
    <source>
        <dbReference type="Proteomes" id="UP001358614"/>
    </source>
</evidence>
<evidence type="ECO:0000256" key="3">
    <source>
        <dbReference type="ARBA" id="ARBA00004629"/>
    </source>
</evidence>
<evidence type="ECO:0000256" key="6">
    <source>
        <dbReference type="ARBA" id="ARBA00022454"/>
    </source>
</evidence>
<reference evidence="17 18" key="1">
    <citation type="submission" date="2024-01" db="EMBL/GenBank/DDBJ databases">
        <title>Comparative genomics of Cryptococcus and Kwoniella reveals pathogenesis evolution and contrasting modes of karyotype evolution via chromosome fusion or intercentromeric recombination.</title>
        <authorList>
            <person name="Coelho M.A."/>
            <person name="David-Palma M."/>
            <person name="Shea T."/>
            <person name="Bowers K."/>
            <person name="McGinley-Smith S."/>
            <person name="Mohammad A.W."/>
            <person name="Gnirke A."/>
            <person name="Yurkov A.M."/>
            <person name="Nowrousian M."/>
            <person name="Sun S."/>
            <person name="Cuomo C.A."/>
            <person name="Heitman J."/>
        </authorList>
    </citation>
    <scope>NUCLEOTIDE SEQUENCE [LARGE SCALE GENOMIC DNA]</scope>
    <source>
        <strain evidence="17 18">PYCC6329</strain>
    </source>
</reference>
<dbReference type="GO" id="GO:0042729">
    <property type="term" value="C:DASH complex"/>
    <property type="evidence" value="ECO:0007669"/>
    <property type="project" value="InterPro"/>
</dbReference>
<feature type="region of interest" description="Disordered" evidence="16">
    <location>
        <begin position="187"/>
        <end position="345"/>
    </location>
</feature>
<dbReference type="AlphaFoldDB" id="A0AAX4KL25"/>
<accession>A0AAX4KL25</accession>
<evidence type="ECO:0000256" key="15">
    <source>
        <dbReference type="ARBA" id="ARBA00023328"/>
    </source>
</evidence>
<feature type="compositionally biased region" description="Polar residues" evidence="16">
    <location>
        <begin position="123"/>
        <end position="134"/>
    </location>
</feature>
<evidence type="ECO:0000256" key="16">
    <source>
        <dbReference type="SAM" id="MobiDB-lite"/>
    </source>
</evidence>
<comment type="subcellular location">
    <subcellularLocation>
        <location evidence="3">Chromosome</location>
        <location evidence="3">Centromere</location>
        <location evidence="3">Kinetochore</location>
    </subcellularLocation>
    <subcellularLocation>
        <location evidence="2">Cytoplasm</location>
        <location evidence="2">Cytoskeleton</location>
        <location evidence="2">Spindle</location>
    </subcellularLocation>
    <subcellularLocation>
        <location evidence="1">Nucleus</location>
    </subcellularLocation>
</comment>
<organism evidence="17 18">
    <name type="scientific">Kwoniella europaea PYCC6329</name>
    <dbReference type="NCBI Taxonomy" id="1423913"/>
    <lineage>
        <taxon>Eukaryota</taxon>
        <taxon>Fungi</taxon>
        <taxon>Dikarya</taxon>
        <taxon>Basidiomycota</taxon>
        <taxon>Agaricomycotina</taxon>
        <taxon>Tremellomycetes</taxon>
        <taxon>Tremellales</taxon>
        <taxon>Cryptococcaceae</taxon>
        <taxon>Kwoniella</taxon>
    </lineage>
</organism>
<feature type="compositionally biased region" description="Polar residues" evidence="16">
    <location>
        <begin position="245"/>
        <end position="286"/>
    </location>
</feature>
<evidence type="ECO:0000256" key="13">
    <source>
        <dbReference type="ARBA" id="ARBA00023242"/>
    </source>
</evidence>
<keyword evidence="18" id="KW-1185">Reference proteome</keyword>
<keyword evidence="13" id="KW-0539">Nucleus</keyword>
<dbReference type="GO" id="GO:0005874">
    <property type="term" value="C:microtubule"/>
    <property type="evidence" value="ECO:0007669"/>
    <property type="project" value="UniProtKB-KW"/>
</dbReference>
<dbReference type="RefSeq" id="XP_066084450.1">
    <property type="nucleotide sequence ID" value="XM_066228353.1"/>
</dbReference>
<keyword evidence="6" id="KW-0158">Chromosome</keyword>
<keyword evidence="14" id="KW-0131">Cell cycle</keyword>
<evidence type="ECO:0000256" key="11">
    <source>
        <dbReference type="ARBA" id="ARBA00022838"/>
    </source>
</evidence>
<feature type="compositionally biased region" description="Basic and acidic residues" evidence="16">
    <location>
        <begin position="640"/>
        <end position="653"/>
    </location>
</feature>
<protein>
    <recommendedName>
        <fullName evidence="5">DASH complex subunit ASK1</fullName>
    </recommendedName>
</protein>
<feature type="compositionally biased region" description="Low complexity" evidence="16">
    <location>
        <begin position="383"/>
        <end position="395"/>
    </location>
</feature>
<dbReference type="GO" id="GO:0008608">
    <property type="term" value="P:attachment of spindle microtubules to kinetochore"/>
    <property type="evidence" value="ECO:0007669"/>
    <property type="project" value="InterPro"/>
</dbReference>
<feature type="region of interest" description="Disordered" evidence="16">
    <location>
        <begin position="608"/>
        <end position="627"/>
    </location>
</feature>
<feature type="compositionally biased region" description="Low complexity" evidence="16">
    <location>
        <begin position="456"/>
        <end position="467"/>
    </location>
</feature>